<dbReference type="OrthoDB" id="416128at2759"/>
<dbReference type="GO" id="GO:0005524">
    <property type="term" value="F:ATP binding"/>
    <property type="evidence" value="ECO:0007669"/>
    <property type="project" value="UniProtKB-KW"/>
</dbReference>
<keyword evidence="4 7" id="KW-1133">Transmembrane helix</keyword>
<evidence type="ECO:0000256" key="7">
    <source>
        <dbReference type="SAM" id="Phobius"/>
    </source>
</evidence>
<evidence type="ECO:0000256" key="5">
    <source>
        <dbReference type="ARBA" id="ARBA00023136"/>
    </source>
</evidence>
<dbReference type="Pfam" id="PF05183">
    <property type="entry name" value="RdRP"/>
    <property type="match status" value="1"/>
</dbReference>
<dbReference type="InterPro" id="IPR036640">
    <property type="entry name" value="ABC1_TM_sf"/>
</dbReference>
<protein>
    <recommendedName>
        <fullName evidence="8">RDRP core domain-containing protein</fullName>
    </recommendedName>
</protein>
<dbReference type="InterPro" id="IPR057596">
    <property type="entry name" value="RDRP_core"/>
</dbReference>
<dbReference type="PANTHER" id="PTHR24223">
    <property type="entry name" value="ATP-BINDING CASSETTE SUB-FAMILY C"/>
    <property type="match status" value="1"/>
</dbReference>
<sequence length="1724" mass="188130">MRPADEVEVAAHRVLTGEPVPDSRVGGGRRPEAQDAEAQLFDWDLLDWSEASGQLRGDFDLFTSKGPHTGALKQAWEAEVRQQGVLKASFWRALFKAVSRRSMVLLMACAWLSAFLEFIGMVLALDVILFILEREAKRETSVDALQTTAAVLVLLFVVPLAYRFLSAAVCLLDGHLATVISADITVLLYEKSLRLPAGCMYHSHVSGEGNGNSSQLAATMAASAAQEWPQMLKTLSLLSAAPVVAAALVALLIWHMGLPGLLGCAYVLPGSCIAILVVKWAISWRHEYQLCQSLRLRWLRALTSSRRQRSLGFHDALCRKIAAARERELAANENYSVVVSILIANLHSVVWLVVVGSLFSSVLLGYGSPARNVWVVLQIVASLQACSSLVVSGLRRALTLPSSLQRLECFLKQPEMPIDVVASQKSECAARHGLLCAEGREGGPGGAKWQRKDCAAADNYRRALPLWPLLCLGNPPEVLLVAGPLDPFSCLGLHPFCGDSREPEAQEMLDACMSRPRAKRAALVVAMTNTSTRCLKHFDRIVLLGGGRVLAQGPPQEILNAKELAEVLTVTHSPALPSPEEASPALRGVCSPEDPPEASPLPLGVLHQALLRQPLETCRVDLRDCPGRVIDQAEGLGEWGRIVVSWLQAVGYGQLFLAVVLVLLQRCAQLAQLLVLARWGDMAMSSGHCDHKGFAIGVLIALASNAVLLVASEWACSRVAREASVRLHQRLLVAFRQSPFPSSRTWREAFAGDLAHVDSVVLSSFLSGLRSSVGTLLQQDSNQWADELTEPDYQGFCPVLVLRVVRGEGESSPSTRADNMSTIVLLDSFWEGLATPGAEPPAVLLGVEGFHEDKWTAAVAKLYPKSLTSYLNGLPTKLPGKLVKDLKPFARLPVPERAAHLQKLGIYLAYDEDVVDSGDSAEAVVAPPEDCLSEVDYDPSDLEDEAAALVSGPVTVTPALKRRRLSEKSSPPCFVPAEMLAVIPELLDDSDMARSLGVPIFSVNFGPTRRKPRLLRPLVITGVPAIARPVLQALSGKESGQMYYASKPLSASSSAMRVLQAAPDLQTAYSRLPLLLSPSKPRSLSRVTVKLVEDDFYQADATTDGASDIGWEDAQRLGLLSCGPPQRGTYVLYSPEQFRGMFRLGVDHDVLGKGMLMVDHTRPSHFHLRRSCKKLDMHFPSETCSSHLGLHITKNTEQARRAAHVNCQVTAALAMRALSNSNRAGREAAMALLEVLLTTLRKATVRHCVGTAWGLAKEKALSPPASALKHLTVAQQCREVCAHAAEAEEENTRLKRVPASTIRVQHSSGTDEPATDMDRLTTMVEEQGHCDLARGTKRALVGGGGALNGLLAQLRYDPQLELPGGSWILTALPDIWKKLKDKHCYIVANGKNVVGRVAVWRNPAVLPSDLETWEAIEWPREQWAVPNNCIVCSVLGAGVTALAGGDSDGDEVFATLNQDLVEFLEHTEAAVRTLDLAAASKPRKELVEEQRKCFSLRPDPTGEYIQHVLSVPTPNVRGQATAMAERCQQALLGNPDRQDLRDLMLRVGSLCHAAYDCPKKFSGEYVLMAIRGQMQAAKLSATQYPRSTWAGVFELASTGLPAYTRKPWTLVNLEKLRDADIPLGQVYLPSAASRVVLGKAAGQWVRPIWRSMKRYWRLAWRRESGTCPLVEIACFLHHKCGRASTRRELELTSEDVTVLQEALKRAHFGRDIDTLRALLDSTFF</sequence>
<keyword evidence="2" id="KW-0547">Nucleotide-binding</keyword>
<gene>
    <name evidence="9" type="ORF">AK812_SmicGene38507</name>
</gene>
<dbReference type="GO" id="GO:0042626">
    <property type="term" value="F:ATPase-coupled transmembrane transporter activity"/>
    <property type="evidence" value="ECO:0007669"/>
    <property type="project" value="TreeGrafter"/>
</dbReference>
<feature type="region of interest" description="Disordered" evidence="6">
    <location>
        <begin position="576"/>
        <end position="597"/>
    </location>
</feature>
<evidence type="ECO:0000259" key="8">
    <source>
        <dbReference type="Pfam" id="PF05183"/>
    </source>
</evidence>
<feature type="transmembrane region" description="Helical" evidence="7">
    <location>
        <begin position="335"/>
        <end position="354"/>
    </location>
</feature>
<evidence type="ECO:0000313" key="9">
    <source>
        <dbReference type="EMBL" id="OLP81013.1"/>
    </source>
</evidence>
<dbReference type="Gene3D" id="1.20.1560.10">
    <property type="entry name" value="ABC transporter type 1, transmembrane domain"/>
    <property type="match status" value="1"/>
</dbReference>
<keyword evidence="10" id="KW-1185">Reference proteome</keyword>
<dbReference type="EMBL" id="LSRX01001322">
    <property type="protein sequence ID" value="OLP81013.1"/>
    <property type="molecule type" value="Genomic_DNA"/>
</dbReference>
<name>A0A1Q9CDJ9_SYMMI</name>
<evidence type="ECO:0000256" key="2">
    <source>
        <dbReference type="ARBA" id="ARBA00022741"/>
    </source>
</evidence>
<dbReference type="SUPFAM" id="SSF90123">
    <property type="entry name" value="ABC transporter transmembrane region"/>
    <property type="match status" value="1"/>
</dbReference>
<organism evidence="9 10">
    <name type="scientific">Symbiodinium microadriaticum</name>
    <name type="common">Dinoflagellate</name>
    <name type="synonym">Zooxanthella microadriatica</name>
    <dbReference type="NCBI Taxonomy" id="2951"/>
    <lineage>
        <taxon>Eukaryota</taxon>
        <taxon>Sar</taxon>
        <taxon>Alveolata</taxon>
        <taxon>Dinophyceae</taxon>
        <taxon>Suessiales</taxon>
        <taxon>Symbiodiniaceae</taxon>
        <taxon>Symbiodinium</taxon>
    </lineage>
</organism>
<keyword evidence="1 7" id="KW-0812">Transmembrane</keyword>
<feature type="domain" description="RDRP core" evidence="8">
    <location>
        <begin position="1068"/>
        <end position="1476"/>
    </location>
</feature>
<evidence type="ECO:0000256" key="4">
    <source>
        <dbReference type="ARBA" id="ARBA00022989"/>
    </source>
</evidence>
<feature type="compositionally biased region" description="Low complexity" evidence="6">
    <location>
        <begin position="576"/>
        <end position="586"/>
    </location>
</feature>
<feature type="transmembrane region" description="Helical" evidence="7">
    <location>
        <begin position="235"/>
        <end position="254"/>
    </location>
</feature>
<comment type="caution">
    <text evidence="9">The sequence shown here is derived from an EMBL/GenBank/DDBJ whole genome shotgun (WGS) entry which is preliminary data.</text>
</comment>
<dbReference type="GO" id="GO:0003968">
    <property type="term" value="F:RNA-directed RNA polymerase activity"/>
    <property type="evidence" value="ECO:0007669"/>
    <property type="project" value="InterPro"/>
</dbReference>
<keyword evidence="5 7" id="KW-0472">Membrane</keyword>
<dbReference type="Proteomes" id="UP000186817">
    <property type="component" value="Unassembled WGS sequence"/>
</dbReference>
<evidence type="ECO:0000256" key="6">
    <source>
        <dbReference type="SAM" id="MobiDB-lite"/>
    </source>
</evidence>
<proteinExistence type="predicted"/>
<evidence type="ECO:0000313" key="10">
    <source>
        <dbReference type="Proteomes" id="UP000186817"/>
    </source>
</evidence>
<reference evidence="9 10" key="1">
    <citation type="submission" date="2016-02" db="EMBL/GenBank/DDBJ databases">
        <title>Genome analysis of coral dinoflagellate symbionts highlights evolutionary adaptations to a symbiotic lifestyle.</title>
        <authorList>
            <person name="Aranda M."/>
            <person name="Li Y."/>
            <person name="Liew Y.J."/>
            <person name="Baumgarten S."/>
            <person name="Simakov O."/>
            <person name="Wilson M."/>
            <person name="Piel J."/>
            <person name="Ashoor H."/>
            <person name="Bougouffa S."/>
            <person name="Bajic V.B."/>
            <person name="Ryu T."/>
            <person name="Ravasi T."/>
            <person name="Bayer T."/>
            <person name="Micklem G."/>
            <person name="Kim H."/>
            <person name="Bhak J."/>
            <person name="Lajeunesse T.C."/>
            <person name="Voolstra C.R."/>
        </authorList>
    </citation>
    <scope>NUCLEOTIDE SEQUENCE [LARGE SCALE GENOMIC DNA]</scope>
    <source>
        <strain evidence="9 10">CCMP2467</strain>
    </source>
</reference>
<feature type="transmembrane region" description="Helical" evidence="7">
    <location>
        <begin position="144"/>
        <end position="165"/>
    </location>
</feature>
<dbReference type="GO" id="GO:0016020">
    <property type="term" value="C:membrane"/>
    <property type="evidence" value="ECO:0007669"/>
    <property type="project" value="InterPro"/>
</dbReference>
<feature type="transmembrane region" description="Helical" evidence="7">
    <location>
        <begin position="104"/>
        <end position="132"/>
    </location>
</feature>
<accession>A0A1Q9CDJ9</accession>
<evidence type="ECO:0000256" key="1">
    <source>
        <dbReference type="ARBA" id="ARBA00022692"/>
    </source>
</evidence>
<keyword evidence="3" id="KW-0067">ATP-binding</keyword>
<feature type="transmembrane region" description="Helical" evidence="7">
    <location>
        <begin position="260"/>
        <end position="282"/>
    </location>
</feature>
<evidence type="ECO:0000256" key="3">
    <source>
        <dbReference type="ARBA" id="ARBA00022840"/>
    </source>
</evidence>
<dbReference type="InterPro" id="IPR050173">
    <property type="entry name" value="ABC_transporter_C-like"/>
</dbReference>